<dbReference type="SUPFAM" id="SSF47413">
    <property type="entry name" value="lambda repressor-like DNA-binding domains"/>
    <property type="match status" value="1"/>
</dbReference>
<evidence type="ECO:0000313" key="3">
    <source>
        <dbReference type="Proteomes" id="UP000218944"/>
    </source>
</evidence>
<feature type="domain" description="HTH cro/C1-type" evidence="1">
    <location>
        <begin position="18"/>
        <end position="72"/>
    </location>
</feature>
<dbReference type="Pfam" id="PF19054">
    <property type="entry name" value="DUF5753"/>
    <property type="match status" value="1"/>
</dbReference>
<accession>A0A2A2D756</accession>
<dbReference type="GO" id="GO:0003677">
    <property type="term" value="F:DNA binding"/>
    <property type="evidence" value="ECO:0007669"/>
    <property type="project" value="InterPro"/>
</dbReference>
<comment type="caution">
    <text evidence="2">The sequence shown here is derived from an EMBL/GenBank/DDBJ whole genome shotgun (WGS) entry which is preliminary data.</text>
</comment>
<dbReference type="SMART" id="SM00530">
    <property type="entry name" value="HTH_XRE"/>
    <property type="match status" value="1"/>
</dbReference>
<dbReference type="EMBL" id="NSJV01000380">
    <property type="protein sequence ID" value="PAU47345.1"/>
    <property type="molecule type" value="Genomic_DNA"/>
</dbReference>
<evidence type="ECO:0000259" key="1">
    <source>
        <dbReference type="PROSITE" id="PS50943"/>
    </source>
</evidence>
<dbReference type="Pfam" id="PF13560">
    <property type="entry name" value="HTH_31"/>
    <property type="match status" value="1"/>
</dbReference>
<dbReference type="Gene3D" id="1.10.260.40">
    <property type="entry name" value="lambda repressor-like DNA-binding domains"/>
    <property type="match status" value="1"/>
</dbReference>
<dbReference type="CDD" id="cd00093">
    <property type="entry name" value="HTH_XRE"/>
    <property type="match status" value="1"/>
</dbReference>
<dbReference type="Proteomes" id="UP000218944">
    <property type="component" value="Unassembled WGS sequence"/>
</dbReference>
<dbReference type="RefSeq" id="WP_095582204.1">
    <property type="nucleotide sequence ID" value="NZ_JAJQQQ010000006.1"/>
</dbReference>
<sequence>MPPRSNPTARQVRLGSELRKLREASGMPAKEAGALLGGGSAQISHIEAGRWGVSADRVRHMAKLYSCDDAVLIAALCAITEERRGQHWWDAYRGVLAQRFMDIAELEHHAIHLRYLQSVTFPGLMQVEGYARALFGSAVPGLSVDELEARVEHRLRRRIVLTCDSPPRLDAIIHEAALRMRIGGRKVAQEQLDHVLEISQQPGVVVRVIPFTHESFVDVSQTALYAFGVVPQLDTVQVDTPLGGRYLDAVTDLDSYRKRLDLVLQSSLSPAESRAFIHRIAREL</sequence>
<dbReference type="InterPro" id="IPR010982">
    <property type="entry name" value="Lambda_DNA-bd_dom_sf"/>
</dbReference>
<dbReference type="InterPro" id="IPR043917">
    <property type="entry name" value="DUF5753"/>
</dbReference>
<keyword evidence="3" id="KW-1185">Reference proteome</keyword>
<dbReference type="PROSITE" id="PS50943">
    <property type="entry name" value="HTH_CROC1"/>
    <property type="match status" value="1"/>
</dbReference>
<name>A0A2A2D756_9ACTN</name>
<organism evidence="2 3">
    <name type="scientific">Streptomyces albireticuli</name>
    <dbReference type="NCBI Taxonomy" id="1940"/>
    <lineage>
        <taxon>Bacteria</taxon>
        <taxon>Bacillati</taxon>
        <taxon>Actinomycetota</taxon>
        <taxon>Actinomycetes</taxon>
        <taxon>Kitasatosporales</taxon>
        <taxon>Streptomycetaceae</taxon>
        <taxon>Streptomyces</taxon>
    </lineage>
</organism>
<dbReference type="AlphaFoldDB" id="A0A2A2D756"/>
<proteinExistence type="predicted"/>
<reference evidence="2 3" key="1">
    <citation type="submission" date="2017-08" db="EMBL/GenBank/DDBJ databases">
        <title>Genome sequence of Streptomyces albireticuli NRRL B-1670.</title>
        <authorList>
            <person name="Graham D.E."/>
            <person name="Mahan K.M."/>
            <person name="Klingeman D.M."/>
            <person name="Hettich R.L."/>
            <person name="Parry R.J."/>
            <person name="Spain J.C."/>
        </authorList>
    </citation>
    <scope>NUCLEOTIDE SEQUENCE [LARGE SCALE GENOMIC DNA]</scope>
    <source>
        <strain evidence="2 3">NRRL B-1670</strain>
    </source>
</reference>
<gene>
    <name evidence="2" type="ORF">CK936_19265</name>
</gene>
<evidence type="ECO:0000313" key="2">
    <source>
        <dbReference type="EMBL" id="PAU47345.1"/>
    </source>
</evidence>
<dbReference type="InterPro" id="IPR001387">
    <property type="entry name" value="Cro/C1-type_HTH"/>
</dbReference>
<protein>
    <submittedName>
        <fullName evidence="2">Transcriptional regulator</fullName>
    </submittedName>
</protein>